<dbReference type="SMART" id="SM01377">
    <property type="entry name" value="Ribosomal_L40e"/>
    <property type="match status" value="1"/>
</dbReference>
<evidence type="ECO:0000256" key="3">
    <source>
        <dbReference type="ARBA" id="ARBA00004496"/>
    </source>
</evidence>
<evidence type="ECO:0000259" key="12">
    <source>
        <dbReference type="PROSITE" id="PS50053"/>
    </source>
</evidence>
<dbReference type="GO" id="GO:0005737">
    <property type="term" value="C:cytoplasm"/>
    <property type="evidence" value="ECO:0007669"/>
    <property type="project" value="UniProtKB-SubCell"/>
</dbReference>
<evidence type="ECO:0000256" key="11">
    <source>
        <dbReference type="ARBA" id="ARBA00035124"/>
    </source>
</evidence>
<dbReference type="GO" id="GO:0003735">
    <property type="term" value="F:structural constituent of ribosome"/>
    <property type="evidence" value="ECO:0007669"/>
    <property type="project" value="InterPro"/>
</dbReference>
<comment type="subcellular location">
    <subcellularLocation>
        <location evidence="3">Cytoplasm</location>
    </subcellularLocation>
    <subcellularLocation>
        <location evidence="2">Nucleus</location>
    </subcellularLocation>
</comment>
<dbReference type="GO" id="GO:0003729">
    <property type="term" value="F:mRNA binding"/>
    <property type="evidence" value="ECO:0007669"/>
    <property type="project" value="UniProtKB-ARBA"/>
</dbReference>
<dbReference type="InterPro" id="IPR001975">
    <property type="entry name" value="Ribosomal_eL40_dom"/>
</dbReference>
<dbReference type="Pfam" id="PF01020">
    <property type="entry name" value="Ribosomal_L40e"/>
    <property type="match status" value="1"/>
</dbReference>
<dbReference type="FunFam" id="3.10.20.90:FF:000222">
    <property type="entry name" value="Polyubiquitin 5"/>
    <property type="match status" value="1"/>
</dbReference>
<keyword evidence="14" id="KW-1185">Reference proteome</keyword>
<dbReference type="InterPro" id="IPR000626">
    <property type="entry name" value="Ubiquitin-like_dom"/>
</dbReference>
<feature type="domain" description="Ubiquitin-like" evidence="12">
    <location>
        <begin position="1"/>
        <end position="76"/>
    </location>
</feature>
<evidence type="ECO:0000256" key="8">
    <source>
        <dbReference type="ARBA" id="ARBA00022980"/>
    </source>
</evidence>
<dbReference type="InterPro" id="IPR038587">
    <property type="entry name" value="Ribosomal_eL40_sf"/>
</dbReference>
<gene>
    <name evidence="13" type="ORF">RND81_04G128700</name>
</gene>
<dbReference type="GO" id="GO:0005634">
    <property type="term" value="C:nucleus"/>
    <property type="evidence" value="ECO:0007669"/>
    <property type="project" value="UniProtKB-SubCell"/>
</dbReference>
<sequence>MQIFVRGVSGKTMSWEVERNETVKSVKAKIEEKEGVSMEDQRLIYGGKQLEDEFTLAHYQISHESTMEVVGRLRGGGYGKLNYPPTLLALAQKYNQHKMICRKCYARLPKKATNCRKKKCGHSNELREKKLFQVKNL</sequence>
<dbReference type="InterPro" id="IPR050158">
    <property type="entry name" value="Ubiquitin_ubiquitin-like"/>
</dbReference>
<keyword evidence="10" id="KW-0687">Ribonucleoprotein</keyword>
<dbReference type="AlphaFoldDB" id="A0AAW1LLI7"/>
<evidence type="ECO:0000313" key="14">
    <source>
        <dbReference type="Proteomes" id="UP001443914"/>
    </source>
</evidence>
<evidence type="ECO:0000256" key="6">
    <source>
        <dbReference type="ARBA" id="ARBA00022490"/>
    </source>
</evidence>
<evidence type="ECO:0000256" key="7">
    <source>
        <dbReference type="ARBA" id="ARBA00022499"/>
    </source>
</evidence>
<comment type="similarity">
    <text evidence="4">In the N-terminal section; belongs to the ubiquitin family.</text>
</comment>
<dbReference type="PANTHER" id="PTHR10666">
    <property type="entry name" value="UBIQUITIN"/>
    <property type="match status" value="1"/>
</dbReference>
<keyword evidence="8" id="KW-0689">Ribosomal protein</keyword>
<evidence type="ECO:0000313" key="13">
    <source>
        <dbReference type="EMBL" id="KAK9734285.1"/>
    </source>
</evidence>
<dbReference type="PRINTS" id="PR00348">
    <property type="entry name" value="UBIQUITIN"/>
</dbReference>
<reference evidence="13" key="1">
    <citation type="submission" date="2024-03" db="EMBL/GenBank/DDBJ databases">
        <title>WGS assembly of Saponaria officinalis var. Norfolk2.</title>
        <authorList>
            <person name="Jenkins J."/>
            <person name="Shu S."/>
            <person name="Grimwood J."/>
            <person name="Barry K."/>
            <person name="Goodstein D."/>
            <person name="Schmutz J."/>
            <person name="Leebens-Mack J."/>
            <person name="Osbourn A."/>
        </authorList>
    </citation>
    <scope>NUCLEOTIDE SEQUENCE [LARGE SCALE GENOMIC DNA]</scope>
    <source>
        <strain evidence="13">JIC</strain>
    </source>
</reference>
<accession>A0AAW1LLI7</accession>
<comment type="caution">
    <text evidence="13">The sequence shown here is derived from an EMBL/GenBank/DDBJ whole genome shotgun (WGS) entry which is preliminary data.</text>
</comment>
<evidence type="ECO:0000256" key="9">
    <source>
        <dbReference type="ARBA" id="ARBA00023242"/>
    </source>
</evidence>
<keyword evidence="9" id="KW-0539">Nucleus</keyword>
<dbReference type="GO" id="GO:0006412">
    <property type="term" value="P:translation"/>
    <property type="evidence" value="ECO:0007669"/>
    <property type="project" value="InterPro"/>
</dbReference>
<evidence type="ECO:0000256" key="1">
    <source>
        <dbReference type="ARBA" id="ARBA00002241"/>
    </source>
</evidence>
<dbReference type="InterPro" id="IPR019956">
    <property type="entry name" value="Ubiquitin_dom"/>
</dbReference>
<proteinExistence type="inferred from homology"/>
<dbReference type="Gene3D" id="4.10.1060.50">
    <property type="match status" value="1"/>
</dbReference>
<keyword evidence="7" id="KW-1017">Isopeptide bond</keyword>
<dbReference type="Proteomes" id="UP001443914">
    <property type="component" value="Unassembled WGS sequence"/>
</dbReference>
<dbReference type="EMBL" id="JBDFQZ010000004">
    <property type="protein sequence ID" value="KAK9734285.1"/>
    <property type="molecule type" value="Genomic_DNA"/>
</dbReference>
<evidence type="ECO:0000256" key="5">
    <source>
        <dbReference type="ARBA" id="ARBA00010570"/>
    </source>
</evidence>
<dbReference type="FunFam" id="4.10.1060.50:FF:000001">
    <property type="entry name" value="ubiquitin-60S ribosomal protein L40"/>
    <property type="match status" value="1"/>
</dbReference>
<dbReference type="SUPFAM" id="SSF54236">
    <property type="entry name" value="Ubiquitin-like"/>
    <property type="match status" value="1"/>
</dbReference>
<evidence type="ECO:0000256" key="2">
    <source>
        <dbReference type="ARBA" id="ARBA00004123"/>
    </source>
</evidence>
<dbReference type="GO" id="GO:1990904">
    <property type="term" value="C:ribonucleoprotein complex"/>
    <property type="evidence" value="ECO:0007669"/>
    <property type="project" value="UniProtKB-KW"/>
</dbReference>
<dbReference type="Pfam" id="PF00240">
    <property type="entry name" value="ubiquitin"/>
    <property type="match status" value="1"/>
</dbReference>
<keyword evidence="6" id="KW-0963">Cytoplasm</keyword>
<dbReference type="InterPro" id="IPR029071">
    <property type="entry name" value="Ubiquitin-like_domsf"/>
</dbReference>
<name>A0AAW1LLI7_SAPOF</name>
<comment type="similarity">
    <text evidence="5">In the C-terminal section; belongs to the eukaryotic ribosomal protein eL40 family.</text>
</comment>
<dbReference type="PROSITE" id="PS50053">
    <property type="entry name" value="UBIQUITIN_2"/>
    <property type="match status" value="1"/>
</dbReference>
<dbReference type="SMART" id="SM00213">
    <property type="entry name" value="UBQ"/>
    <property type="match status" value="1"/>
</dbReference>
<evidence type="ECO:0000256" key="10">
    <source>
        <dbReference type="ARBA" id="ARBA00023274"/>
    </source>
</evidence>
<organism evidence="13 14">
    <name type="scientific">Saponaria officinalis</name>
    <name type="common">Common soapwort</name>
    <name type="synonym">Lychnis saponaria</name>
    <dbReference type="NCBI Taxonomy" id="3572"/>
    <lineage>
        <taxon>Eukaryota</taxon>
        <taxon>Viridiplantae</taxon>
        <taxon>Streptophyta</taxon>
        <taxon>Embryophyta</taxon>
        <taxon>Tracheophyta</taxon>
        <taxon>Spermatophyta</taxon>
        <taxon>Magnoliopsida</taxon>
        <taxon>eudicotyledons</taxon>
        <taxon>Gunneridae</taxon>
        <taxon>Pentapetalae</taxon>
        <taxon>Caryophyllales</taxon>
        <taxon>Caryophyllaceae</taxon>
        <taxon>Caryophylleae</taxon>
        <taxon>Saponaria</taxon>
    </lineage>
</organism>
<dbReference type="GO" id="GO:0005840">
    <property type="term" value="C:ribosome"/>
    <property type="evidence" value="ECO:0007669"/>
    <property type="project" value="UniProtKB-KW"/>
</dbReference>
<comment type="subunit">
    <text evidence="11">Part of the 60S ribosomal subunit.</text>
</comment>
<protein>
    <recommendedName>
        <fullName evidence="12">Ubiquitin-like domain-containing protein</fullName>
    </recommendedName>
</protein>
<dbReference type="SUPFAM" id="SSF57829">
    <property type="entry name" value="Zn-binding ribosomal proteins"/>
    <property type="match status" value="1"/>
</dbReference>
<evidence type="ECO:0000256" key="4">
    <source>
        <dbReference type="ARBA" id="ARBA00008373"/>
    </source>
</evidence>
<comment type="function">
    <text evidence="1">Component of the 60S subunit of the ribosome.</text>
</comment>
<dbReference type="InterPro" id="IPR011332">
    <property type="entry name" value="Ribosomal_zn-bd"/>
</dbReference>
<dbReference type="Gene3D" id="3.10.20.90">
    <property type="entry name" value="Phosphatidylinositol 3-kinase Catalytic Subunit, Chain A, domain 1"/>
    <property type="match status" value="1"/>
</dbReference>